<reference evidence="2 3" key="1">
    <citation type="submission" date="2018-04" db="EMBL/GenBank/DDBJ databases">
        <title>Genomic Encyclopedia of Archaeal and Bacterial Type Strains, Phase II (KMG-II): from individual species to whole genera.</title>
        <authorList>
            <person name="Goeker M."/>
        </authorList>
    </citation>
    <scope>NUCLEOTIDE SEQUENCE [LARGE SCALE GENOMIC DNA]</scope>
    <source>
        <strain evidence="2 3">DSM 23082</strain>
    </source>
</reference>
<proteinExistence type="predicted"/>
<dbReference type="AlphaFoldDB" id="A0A2T6AIA0"/>
<evidence type="ECO:0000256" key="1">
    <source>
        <dbReference type="SAM" id="Coils"/>
    </source>
</evidence>
<evidence type="ECO:0000313" key="2">
    <source>
        <dbReference type="EMBL" id="PTX43536.1"/>
    </source>
</evidence>
<comment type="caution">
    <text evidence="2">The sequence shown here is derived from an EMBL/GenBank/DDBJ whole genome shotgun (WGS) entry which is preliminary data.</text>
</comment>
<dbReference type="OrthoDB" id="799697at2"/>
<feature type="coiled-coil region" evidence="1">
    <location>
        <begin position="85"/>
        <end position="119"/>
    </location>
</feature>
<protein>
    <submittedName>
        <fullName evidence="2">Uncharacterized protein</fullName>
    </submittedName>
</protein>
<keyword evidence="1" id="KW-0175">Coiled coil</keyword>
<sequence length="186" mass="22036">MIEIFKIEKIPSDFLEALRLSMNYGFISKKEIWDWALKTIQFFDNYDPLLLDLVKGKEPDGRQIDYVLKTRTENEETENSFRLLISSLNDKISNKELSLEEVANKIYNLTLELEIKESERTFLYHFENDLYLANSQIKGDLNSIKEKLKNTIQIYQELSFENYKNWSLINSEIDSSIARFESQPKK</sequence>
<dbReference type="EMBL" id="QBKQ01000002">
    <property type="protein sequence ID" value="PTX43536.1"/>
    <property type="molecule type" value="Genomic_DNA"/>
</dbReference>
<dbReference type="RefSeq" id="WP_108171954.1">
    <property type="nucleotide sequence ID" value="NZ_QBKQ01000002.1"/>
</dbReference>
<keyword evidence="3" id="KW-1185">Reference proteome</keyword>
<evidence type="ECO:0000313" key="3">
    <source>
        <dbReference type="Proteomes" id="UP000244174"/>
    </source>
</evidence>
<accession>A0A2T6AIA0</accession>
<name>A0A2T6AIA0_9FLAO</name>
<organism evidence="2 3">
    <name type="scientific">Christiangramia gaetbulicola</name>
    <dbReference type="NCBI Taxonomy" id="703340"/>
    <lineage>
        <taxon>Bacteria</taxon>
        <taxon>Pseudomonadati</taxon>
        <taxon>Bacteroidota</taxon>
        <taxon>Flavobacteriia</taxon>
        <taxon>Flavobacteriales</taxon>
        <taxon>Flavobacteriaceae</taxon>
        <taxon>Christiangramia</taxon>
    </lineage>
</organism>
<dbReference type="Proteomes" id="UP000244174">
    <property type="component" value="Unassembled WGS sequence"/>
</dbReference>
<gene>
    <name evidence="2" type="ORF">C8P64_2064</name>
</gene>